<dbReference type="InterPro" id="IPR036770">
    <property type="entry name" value="Ankyrin_rpt-contain_sf"/>
</dbReference>
<keyword evidence="2 4" id="KW-0863">Zinc-finger</keyword>
<dbReference type="Pfam" id="PF10615">
    <property type="entry name" value="DUF2470"/>
    <property type="match status" value="1"/>
</dbReference>
<evidence type="ECO:0000313" key="6">
    <source>
        <dbReference type="EMBL" id="EPS96982.1"/>
    </source>
</evidence>
<dbReference type="Gene3D" id="1.25.40.20">
    <property type="entry name" value="Ankyrin repeat-containing domain"/>
    <property type="match status" value="1"/>
</dbReference>
<dbReference type="HOGENOM" id="CLU_036414_0_0_1"/>
<evidence type="ECO:0000256" key="3">
    <source>
        <dbReference type="ARBA" id="ARBA00022833"/>
    </source>
</evidence>
<dbReference type="Proteomes" id="UP000015241">
    <property type="component" value="Unassembled WGS sequence"/>
</dbReference>
<organism evidence="6 7">
    <name type="scientific">Fomitopsis schrenkii</name>
    <name type="common">Brown rot fungus</name>
    <dbReference type="NCBI Taxonomy" id="2126942"/>
    <lineage>
        <taxon>Eukaryota</taxon>
        <taxon>Fungi</taxon>
        <taxon>Dikarya</taxon>
        <taxon>Basidiomycota</taxon>
        <taxon>Agaricomycotina</taxon>
        <taxon>Agaricomycetes</taxon>
        <taxon>Polyporales</taxon>
        <taxon>Fomitopsis</taxon>
    </lineage>
</organism>
<dbReference type="SUPFAM" id="SSF48403">
    <property type="entry name" value="Ankyrin repeat"/>
    <property type="match status" value="1"/>
</dbReference>
<dbReference type="eggNOG" id="ENOG502RZUI">
    <property type="taxonomic scope" value="Eukaryota"/>
</dbReference>
<feature type="domain" description="MYND-type" evidence="5">
    <location>
        <begin position="488"/>
        <end position="532"/>
    </location>
</feature>
<evidence type="ECO:0000256" key="4">
    <source>
        <dbReference type="PROSITE-ProRule" id="PRU00134"/>
    </source>
</evidence>
<accession>S8DWJ1</accession>
<evidence type="ECO:0000256" key="1">
    <source>
        <dbReference type="ARBA" id="ARBA00022723"/>
    </source>
</evidence>
<protein>
    <recommendedName>
        <fullName evidence="5">MYND-type domain-containing protein</fullName>
    </recommendedName>
</protein>
<proteinExistence type="predicted"/>
<dbReference type="Gene3D" id="3.20.180.10">
    <property type="entry name" value="PNP-oxidase-like"/>
    <property type="match status" value="1"/>
</dbReference>
<dbReference type="OrthoDB" id="5553410at2759"/>
<dbReference type="AlphaFoldDB" id="S8DWJ1"/>
<sequence>MADPVASKSGFLCMYMSNHPDTLVAYVKHWGKVKENVASAKMKNIDTKASATYMLPFQGMTLTYTAKTGGAEKEVRVQFDPPLLGYEEVKPRLISMKVDAEEALGMARAPQITTFRLPSSTWITTTAMACLLYVTFSPEPHAPNFHPAFLPAHYVRTTLPDWAITASWGMIAVLHPLEAVYALVVARRHRMPFTVGPSLPRRTHHCTCIAMDAQERARILEIAQQLRTGEGRTVEELMKSSDPLKGAEAARLRQWFSGHRMVPGRDIQDDFGRAVFFGLLDVLQEDIIARTQKHAKSGESDPRAATVRDIYNMRWGPTQVPVFNLILLSTLLLKSMRAEHLKIARFLITDMKVPVDGTDLSGAQALYHAISTKPAFDPEYGQILYDAGGDVNARNRYGDTAAAEIAMLTGYDAETTRRARDALAWFFAHGGNVDMRNNDGVSARWVMSSAHKQMMQHVGMNRPLKDTPMWDVVLDEDARRKGLGMDACAFCGRGKKQTGRALLACSRCKGAAYCAPPSKCQNDDWKVHKEKCKPYKPPRNTYLGVPLDDILG</sequence>
<name>S8DWJ1_FOMSC</name>
<dbReference type="Pfam" id="PF01753">
    <property type="entry name" value="zf-MYND"/>
    <property type="match status" value="1"/>
</dbReference>
<evidence type="ECO:0000313" key="7">
    <source>
        <dbReference type="Proteomes" id="UP000015241"/>
    </source>
</evidence>
<dbReference type="InterPro" id="IPR002893">
    <property type="entry name" value="Znf_MYND"/>
</dbReference>
<dbReference type="EMBL" id="KE504181">
    <property type="protein sequence ID" value="EPS96982.1"/>
    <property type="molecule type" value="Genomic_DNA"/>
</dbReference>
<reference evidence="6 7" key="1">
    <citation type="journal article" date="2012" name="Science">
        <title>The Paleozoic origin of enzymatic lignin decomposition reconstructed from 31 fungal genomes.</title>
        <authorList>
            <person name="Floudas D."/>
            <person name="Binder M."/>
            <person name="Riley R."/>
            <person name="Barry K."/>
            <person name="Blanchette R.A."/>
            <person name="Henrissat B."/>
            <person name="Martinez A.T."/>
            <person name="Otillar R."/>
            <person name="Spatafora J.W."/>
            <person name="Yadav J.S."/>
            <person name="Aerts A."/>
            <person name="Benoit I."/>
            <person name="Boyd A."/>
            <person name="Carlson A."/>
            <person name="Copeland A."/>
            <person name="Coutinho P.M."/>
            <person name="de Vries R.P."/>
            <person name="Ferreira P."/>
            <person name="Findley K."/>
            <person name="Foster B."/>
            <person name="Gaskell J."/>
            <person name="Glotzer D."/>
            <person name="Gorecki P."/>
            <person name="Heitman J."/>
            <person name="Hesse C."/>
            <person name="Hori C."/>
            <person name="Igarashi K."/>
            <person name="Jurgens J.A."/>
            <person name="Kallen N."/>
            <person name="Kersten P."/>
            <person name="Kohler A."/>
            <person name="Kuees U."/>
            <person name="Kumar T.K.A."/>
            <person name="Kuo A."/>
            <person name="LaButti K."/>
            <person name="Larrondo L.F."/>
            <person name="Lindquist E."/>
            <person name="Ling A."/>
            <person name="Lombard V."/>
            <person name="Lucas S."/>
            <person name="Lundell T."/>
            <person name="Martin R."/>
            <person name="McLaughlin D.J."/>
            <person name="Morgenstern I."/>
            <person name="Morin E."/>
            <person name="Murat C."/>
            <person name="Nagy L.G."/>
            <person name="Nolan M."/>
            <person name="Ohm R.A."/>
            <person name="Patyshakuliyeva A."/>
            <person name="Rokas A."/>
            <person name="Ruiz-Duenas F.J."/>
            <person name="Sabat G."/>
            <person name="Salamov A."/>
            <person name="Samejima M."/>
            <person name="Schmutz J."/>
            <person name="Slot J.C."/>
            <person name="St John F."/>
            <person name="Stenlid J."/>
            <person name="Sun H."/>
            <person name="Sun S."/>
            <person name="Syed K."/>
            <person name="Tsang A."/>
            <person name="Wiebenga A."/>
            <person name="Young D."/>
            <person name="Pisabarro A."/>
            <person name="Eastwood D.C."/>
            <person name="Martin F."/>
            <person name="Cullen D."/>
            <person name="Grigoriev I.V."/>
            <person name="Hibbett D.S."/>
        </authorList>
    </citation>
    <scope>NUCLEOTIDE SEQUENCE</scope>
    <source>
        <strain evidence="7">FP-58527</strain>
    </source>
</reference>
<keyword evidence="3" id="KW-0862">Zinc</keyword>
<evidence type="ECO:0000259" key="5">
    <source>
        <dbReference type="PROSITE" id="PS50865"/>
    </source>
</evidence>
<keyword evidence="1" id="KW-0479">Metal-binding</keyword>
<dbReference type="InterPro" id="IPR019595">
    <property type="entry name" value="DUF2470"/>
</dbReference>
<keyword evidence="7" id="KW-1185">Reference proteome</keyword>
<evidence type="ECO:0000256" key="2">
    <source>
        <dbReference type="ARBA" id="ARBA00022771"/>
    </source>
</evidence>
<gene>
    <name evidence="6" type="ORF">FOMPIDRAFT_80479</name>
</gene>
<dbReference type="InterPro" id="IPR037119">
    <property type="entry name" value="Haem_oxidase_HugZ-like_sf"/>
</dbReference>
<dbReference type="InParanoid" id="S8DWJ1"/>
<dbReference type="Gene3D" id="6.10.140.2220">
    <property type="match status" value="1"/>
</dbReference>
<dbReference type="SUPFAM" id="SSF144232">
    <property type="entry name" value="HIT/MYND zinc finger-like"/>
    <property type="match status" value="1"/>
</dbReference>
<dbReference type="PROSITE" id="PS50865">
    <property type="entry name" value="ZF_MYND_2"/>
    <property type="match status" value="1"/>
</dbReference>
<dbReference type="GO" id="GO:0008270">
    <property type="term" value="F:zinc ion binding"/>
    <property type="evidence" value="ECO:0007669"/>
    <property type="project" value="UniProtKB-KW"/>
</dbReference>
<dbReference type="STRING" id="743788.S8DWJ1"/>